<dbReference type="PANTHER" id="PTHR37376:SF1">
    <property type="entry name" value="EXPRESSED PROTEIN"/>
    <property type="match status" value="1"/>
</dbReference>
<evidence type="ECO:0000313" key="1">
    <source>
        <dbReference type="EMBL" id="KAK9715504.1"/>
    </source>
</evidence>
<protein>
    <submittedName>
        <fullName evidence="1">Uncharacterized protein</fullName>
    </submittedName>
</protein>
<dbReference type="AlphaFoldDB" id="A0AAW1KAZ8"/>
<keyword evidence="2" id="KW-1185">Reference proteome</keyword>
<gene>
    <name evidence="1" type="ORF">RND81_06G169200</name>
</gene>
<dbReference type="Proteomes" id="UP001443914">
    <property type="component" value="Unassembled WGS sequence"/>
</dbReference>
<evidence type="ECO:0000313" key="2">
    <source>
        <dbReference type="Proteomes" id="UP001443914"/>
    </source>
</evidence>
<reference evidence="1" key="1">
    <citation type="submission" date="2024-03" db="EMBL/GenBank/DDBJ databases">
        <title>WGS assembly of Saponaria officinalis var. Norfolk2.</title>
        <authorList>
            <person name="Jenkins J."/>
            <person name="Shu S."/>
            <person name="Grimwood J."/>
            <person name="Barry K."/>
            <person name="Goodstein D."/>
            <person name="Schmutz J."/>
            <person name="Leebens-Mack J."/>
            <person name="Osbourn A."/>
        </authorList>
    </citation>
    <scope>NUCLEOTIDE SEQUENCE [LARGE SCALE GENOMIC DNA]</scope>
    <source>
        <strain evidence="1">JIC</strain>
    </source>
</reference>
<sequence length="138" mass="14974">MSHSTTTPPSLSSPPPSIGKIGPYTVFVTPPTITTPIPTTTTTSAAAVRIPKNPKTAAPPVQPPPIQYPTSAVDRFAFLRHALVKLQNVHASVDEYMANWLGLDQSKYQWALNDYYEAKGLEKGDVLTKEIANKSQTV</sequence>
<organism evidence="1 2">
    <name type="scientific">Saponaria officinalis</name>
    <name type="common">Common soapwort</name>
    <name type="synonym">Lychnis saponaria</name>
    <dbReference type="NCBI Taxonomy" id="3572"/>
    <lineage>
        <taxon>Eukaryota</taxon>
        <taxon>Viridiplantae</taxon>
        <taxon>Streptophyta</taxon>
        <taxon>Embryophyta</taxon>
        <taxon>Tracheophyta</taxon>
        <taxon>Spermatophyta</taxon>
        <taxon>Magnoliopsida</taxon>
        <taxon>eudicotyledons</taxon>
        <taxon>Gunneridae</taxon>
        <taxon>Pentapetalae</taxon>
        <taxon>Caryophyllales</taxon>
        <taxon>Caryophyllaceae</taxon>
        <taxon>Caryophylleae</taxon>
        <taxon>Saponaria</taxon>
    </lineage>
</organism>
<comment type="caution">
    <text evidence="1">The sequence shown here is derived from an EMBL/GenBank/DDBJ whole genome shotgun (WGS) entry which is preliminary data.</text>
</comment>
<proteinExistence type="predicted"/>
<dbReference type="PANTHER" id="PTHR37376">
    <property type="entry name" value="EXPRESSED PROTEIN"/>
    <property type="match status" value="1"/>
</dbReference>
<dbReference type="EMBL" id="JBDFQZ010000006">
    <property type="protein sequence ID" value="KAK9715504.1"/>
    <property type="molecule type" value="Genomic_DNA"/>
</dbReference>
<accession>A0AAW1KAZ8</accession>
<name>A0AAW1KAZ8_SAPOF</name>